<gene>
    <name evidence="11" type="ORF">PGQ11_002026</name>
</gene>
<evidence type="ECO:0000313" key="12">
    <source>
        <dbReference type="Proteomes" id="UP001390339"/>
    </source>
</evidence>
<dbReference type="InterPro" id="IPR022398">
    <property type="entry name" value="Peptidase_S8_His-AS"/>
</dbReference>
<dbReference type="InterPro" id="IPR034193">
    <property type="entry name" value="PCSK9_ProteinaseK-like"/>
</dbReference>
<dbReference type="GO" id="GO:0006508">
    <property type="term" value="P:proteolysis"/>
    <property type="evidence" value="ECO:0007669"/>
    <property type="project" value="UniProtKB-KW"/>
</dbReference>
<comment type="similarity">
    <text evidence="1 6 7">Belongs to the peptidase S8 family.</text>
</comment>
<dbReference type="InterPro" id="IPR023827">
    <property type="entry name" value="Peptidase_S8_Asp-AS"/>
</dbReference>
<feature type="domain" description="Inhibitor I9" evidence="10">
    <location>
        <begin position="39"/>
        <end position="105"/>
    </location>
</feature>
<evidence type="ECO:0000256" key="1">
    <source>
        <dbReference type="ARBA" id="ARBA00011073"/>
    </source>
</evidence>
<proteinExistence type="inferred from homology"/>
<dbReference type="InterPro" id="IPR015500">
    <property type="entry name" value="Peptidase_S8_subtilisin-rel"/>
</dbReference>
<evidence type="ECO:0000313" key="11">
    <source>
        <dbReference type="EMBL" id="KAK8877080.1"/>
    </source>
</evidence>
<dbReference type="Pfam" id="PF00082">
    <property type="entry name" value="Peptidase_S8"/>
    <property type="match status" value="1"/>
</dbReference>
<dbReference type="PROSITE" id="PS00137">
    <property type="entry name" value="SUBTILASE_HIS"/>
    <property type="match status" value="1"/>
</dbReference>
<keyword evidence="12" id="KW-1185">Reference proteome</keyword>
<keyword evidence="4 6" id="KW-0378">Hydrolase</keyword>
<dbReference type="Pfam" id="PF05922">
    <property type="entry name" value="Inhibitor_I9"/>
    <property type="match status" value="1"/>
</dbReference>
<evidence type="ECO:0000259" key="10">
    <source>
        <dbReference type="Pfam" id="PF05922"/>
    </source>
</evidence>
<dbReference type="Gene3D" id="3.40.50.200">
    <property type="entry name" value="Peptidase S8/S53 domain"/>
    <property type="match status" value="1"/>
</dbReference>
<feature type="signal peptide" evidence="8">
    <location>
        <begin position="1"/>
        <end position="15"/>
    </location>
</feature>
<keyword evidence="5 6" id="KW-0720">Serine protease</keyword>
<evidence type="ECO:0000256" key="4">
    <source>
        <dbReference type="ARBA" id="ARBA00022801"/>
    </source>
</evidence>
<dbReference type="Proteomes" id="UP001390339">
    <property type="component" value="Unassembled WGS sequence"/>
</dbReference>
<keyword evidence="2 6" id="KW-0645">Protease</keyword>
<evidence type="ECO:0000256" key="8">
    <source>
        <dbReference type="SAM" id="SignalP"/>
    </source>
</evidence>
<protein>
    <submittedName>
        <fullName evidence="11">Cuticle-degrading protease</fullName>
    </submittedName>
</protein>
<feature type="chain" id="PRO_5047364230" evidence="8">
    <location>
        <begin position="16"/>
        <end position="418"/>
    </location>
</feature>
<evidence type="ECO:0000256" key="3">
    <source>
        <dbReference type="ARBA" id="ARBA00022729"/>
    </source>
</evidence>
<dbReference type="PANTHER" id="PTHR43806:SF58">
    <property type="entry name" value="ALKALINE PROTEASE 1-RELATED"/>
    <property type="match status" value="1"/>
</dbReference>
<dbReference type="InterPro" id="IPR023828">
    <property type="entry name" value="Peptidase_S8_Ser-AS"/>
</dbReference>
<evidence type="ECO:0000259" key="9">
    <source>
        <dbReference type="Pfam" id="PF00082"/>
    </source>
</evidence>
<dbReference type="InterPro" id="IPR037045">
    <property type="entry name" value="S8pro/Inhibitor_I9_sf"/>
</dbReference>
<feature type="active site" description="Charge relay system" evidence="6">
    <location>
        <position position="331"/>
    </location>
</feature>
<accession>A0ABR2JH83</accession>
<dbReference type="EMBL" id="JAPCWZ010000002">
    <property type="protein sequence ID" value="KAK8877080.1"/>
    <property type="molecule type" value="Genomic_DNA"/>
</dbReference>
<keyword evidence="3 8" id="KW-0732">Signal</keyword>
<dbReference type="InterPro" id="IPR050131">
    <property type="entry name" value="Peptidase_S8_subtilisin-like"/>
</dbReference>
<dbReference type="InterPro" id="IPR036852">
    <property type="entry name" value="Peptidase_S8/S53_dom_sf"/>
</dbReference>
<dbReference type="InterPro" id="IPR000209">
    <property type="entry name" value="Peptidase_S8/S53_dom"/>
</dbReference>
<evidence type="ECO:0000256" key="6">
    <source>
        <dbReference type="PROSITE-ProRule" id="PRU01240"/>
    </source>
</evidence>
<evidence type="ECO:0000256" key="2">
    <source>
        <dbReference type="ARBA" id="ARBA00022670"/>
    </source>
</evidence>
<dbReference type="SUPFAM" id="SSF54897">
    <property type="entry name" value="Protease propeptides/inhibitors"/>
    <property type="match status" value="1"/>
</dbReference>
<organism evidence="11 12">
    <name type="scientific">Apiospora arundinis</name>
    <dbReference type="NCBI Taxonomy" id="335852"/>
    <lineage>
        <taxon>Eukaryota</taxon>
        <taxon>Fungi</taxon>
        <taxon>Dikarya</taxon>
        <taxon>Ascomycota</taxon>
        <taxon>Pezizomycotina</taxon>
        <taxon>Sordariomycetes</taxon>
        <taxon>Xylariomycetidae</taxon>
        <taxon>Amphisphaeriales</taxon>
        <taxon>Apiosporaceae</taxon>
        <taxon>Apiospora</taxon>
    </lineage>
</organism>
<evidence type="ECO:0000256" key="7">
    <source>
        <dbReference type="RuleBase" id="RU003355"/>
    </source>
</evidence>
<reference evidence="11 12" key="1">
    <citation type="journal article" date="2024" name="IMA Fungus">
        <title>Apiospora arundinis, a panoply of carbohydrate-active enzymes and secondary metabolites.</title>
        <authorList>
            <person name="Sorensen T."/>
            <person name="Petersen C."/>
            <person name="Muurmann A.T."/>
            <person name="Christiansen J.V."/>
            <person name="Brundto M.L."/>
            <person name="Overgaard C.K."/>
            <person name="Boysen A.T."/>
            <person name="Wollenberg R.D."/>
            <person name="Larsen T.O."/>
            <person name="Sorensen J.L."/>
            <person name="Nielsen K.L."/>
            <person name="Sondergaard T.E."/>
        </authorList>
    </citation>
    <scope>NUCLEOTIDE SEQUENCE [LARGE SCALE GENOMIC DNA]</scope>
    <source>
        <strain evidence="11 12">AAU 773</strain>
    </source>
</reference>
<dbReference type="PROSITE" id="PS00136">
    <property type="entry name" value="SUBTILASE_ASP"/>
    <property type="match status" value="1"/>
</dbReference>
<dbReference type="Gene3D" id="3.30.70.80">
    <property type="entry name" value="Peptidase S8 propeptide/proteinase inhibitor I9"/>
    <property type="match status" value="1"/>
</dbReference>
<dbReference type="CDD" id="cd04077">
    <property type="entry name" value="Peptidases_S8_PCSK9_ProteinaseK_like"/>
    <property type="match status" value="1"/>
</dbReference>
<dbReference type="GO" id="GO:0008233">
    <property type="term" value="F:peptidase activity"/>
    <property type="evidence" value="ECO:0007669"/>
    <property type="project" value="UniProtKB-KW"/>
</dbReference>
<feature type="domain" description="Peptidase S8/S53" evidence="9">
    <location>
        <begin position="143"/>
        <end position="365"/>
    </location>
</feature>
<sequence>MRTTTLFALLPLALAAPSNKRAQPAPVLKPRGATLIEGKYIVKMKGDAKPDVISSAMSTFAANADHVFNTGMFNGFASTLSAEDLETLRNDESVEYIEQDAIMTIKATQRNADWGLARLSSKKAGSTTYTYDDSAGEGTCAYIVDTGIDIKHPEFEGRAEWLANYADKKDEDGQGHGTHVAGTIGSKTYGVAKKTKLFAVKVLDSDGSGTNSQVIAGMDFVVSDSKGQKCPKGVVVNMSLGGTKSQAVNAAAADIVNAGIFLAVAAGNEAADASTSSPASEESACTVGATTKDDELAEYSNFGKLVDILAPGTDIKSTWPNGKTNTISGTSMASPHIAGLAAYLLGLGTAPTNPVELCAYIGKTALSGVVSQVPESTVNLLANNGAEDGNGTSRSPLARRHHNARMARAPVPVKIQTV</sequence>
<dbReference type="PROSITE" id="PS51892">
    <property type="entry name" value="SUBTILASE"/>
    <property type="match status" value="1"/>
</dbReference>
<feature type="active site" description="Charge relay system" evidence="6">
    <location>
        <position position="145"/>
    </location>
</feature>
<evidence type="ECO:0000256" key="5">
    <source>
        <dbReference type="ARBA" id="ARBA00022825"/>
    </source>
</evidence>
<dbReference type="SUPFAM" id="SSF52743">
    <property type="entry name" value="Subtilisin-like"/>
    <property type="match status" value="1"/>
</dbReference>
<comment type="caution">
    <text evidence="11">The sequence shown here is derived from an EMBL/GenBank/DDBJ whole genome shotgun (WGS) entry which is preliminary data.</text>
</comment>
<dbReference type="InterPro" id="IPR010259">
    <property type="entry name" value="S8pro/Inhibitor_I9"/>
</dbReference>
<dbReference type="PROSITE" id="PS00138">
    <property type="entry name" value="SUBTILASE_SER"/>
    <property type="match status" value="1"/>
</dbReference>
<feature type="active site" description="Charge relay system" evidence="6">
    <location>
        <position position="176"/>
    </location>
</feature>
<dbReference type="PRINTS" id="PR00723">
    <property type="entry name" value="SUBTILISIN"/>
</dbReference>
<name>A0ABR2JH83_9PEZI</name>
<dbReference type="PANTHER" id="PTHR43806">
    <property type="entry name" value="PEPTIDASE S8"/>
    <property type="match status" value="1"/>
</dbReference>